<evidence type="ECO:0000313" key="1">
    <source>
        <dbReference type="EMBL" id="MBC2385595.1"/>
    </source>
</evidence>
<dbReference type="Pfam" id="PF13481">
    <property type="entry name" value="AAA_25"/>
    <property type="match status" value="1"/>
</dbReference>
<sequence>MGINILKAFSDVPEKISFILPGLPYGVVGSVISPGGVGKSAFALSLACQIAGGPNLLGLPTEIGKVVYLAGEDPANVIEHRLFAVGEHCNPVERETIAENLTVISSCDVQLDILTADTQKYFLELATGSKLLILDTLRVIHSADENDSGAMSNVVGHLKRIANKTQCSIIFLHHTNKNSMNNGAGAEQQASRGSSVLVDNIRWQGYLTNLSDEKSKNLLFGDIEKKYYVSFGISKQNYGLPVGEVILKKISSKNPDVNGYCLKHFDVEAHILKNHNKGDKNGYNK</sequence>
<dbReference type="InterPro" id="IPR038724">
    <property type="entry name" value="RepA"/>
</dbReference>
<dbReference type="SUPFAM" id="SSF52540">
    <property type="entry name" value="P-loop containing nucleoside triphosphate hydrolases"/>
    <property type="match status" value="1"/>
</dbReference>
<reference evidence="1 2" key="1">
    <citation type="submission" date="2020-04" db="EMBL/GenBank/DDBJ databases">
        <title>Pseudomonas crami sp. nov., a novel proteolytic bacterial species isolated from cream.</title>
        <authorList>
            <person name="Hofmann K."/>
            <person name="Woller A."/>
            <person name="Huptas C."/>
            <person name="Wenning M."/>
            <person name="Scherer S."/>
            <person name="Doll E.V."/>
        </authorList>
    </citation>
    <scope>NUCLEOTIDE SEQUENCE [LARGE SCALE GENOMIC DNA]</scope>
    <source>
        <strain evidence="1 2">WS 5096</strain>
    </source>
</reference>
<dbReference type="RefSeq" id="WP_185711004.1">
    <property type="nucleotide sequence ID" value="NZ_JAAXCZ010000036.1"/>
</dbReference>
<name>A0ABR6TIT3_9PSED</name>
<keyword evidence="2" id="KW-1185">Reference proteome</keyword>
<gene>
    <name evidence="1" type="ORF">HF209_32100</name>
</gene>
<proteinExistence type="predicted"/>
<accession>A0ABR6TIT3</accession>
<dbReference type="CDD" id="cd01125">
    <property type="entry name" value="RepA_RSF1010_like"/>
    <property type="match status" value="1"/>
</dbReference>
<organism evidence="1 2">
    <name type="scientific">Pseudomonas cremoris</name>
    <dbReference type="NCBI Taxonomy" id="2724178"/>
    <lineage>
        <taxon>Bacteria</taxon>
        <taxon>Pseudomonadati</taxon>
        <taxon>Pseudomonadota</taxon>
        <taxon>Gammaproteobacteria</taxon>
        <taxon>Pseudomonadales</taxon>
        <taxon>Pseudomonadaceae</taxon>
        <taxon>Pseudomonas</taxon>
    </lineage>
</organism>
<dbReference type="Proteomes" id="UP000534677">
    <property type="component" value="Unassembled WGS sequence"/>
</dbReference>
<dbReference type="Gene3D" id="3.40.50.300">
    <property type="entry name" value="P-loop containing nucleotide triphosphate hydrolases"/>
    <property type="match status" value="1"/>
</dbReference>
<evidence type="ECO:0000313" key="2">
    <source>
        <dbReference type="Proteomes" id="UP000534677"/>
    </source>
</evidence>
<dbReference type="InterPro" id="IPR027417">
    <property type="entry name" value="P-loop_NTPase"/>
</dbReference>
<comment type="caution">
    <text evidence="1">The sequence shown here is derived from an EMBL/GenBank/DDBJ whole genome shotgun (WGS) entry which is preliminary data.</text>
</comment>
<protein>
    <submittedName>
        <fullName evidence="1">AAA family ATPase</fullName>
    </submittedName>
</protein>
<dbReference type="EMBL" id="JAAXCZ010000036">
    <property type="protein sequence ID" value="MBC2385595.1"/>
    <property type="molecule type" value="Genomic_DNA"/>
</dbReference>